<sequence>MSKDPVIGDIVVLHHGYVHTPRERIPFSLYPDHTSPNSLFIHSQSINSSLFYNYISTNIIASHVFQNIVGRKGLVKWLSVCYDCSFYCLSQVTSGIILMVELFSFKVPKEIERLYDVLPKIDKLMQLCELYYTCDS</sequence>
<protein>
    <submittedName>
        <fullName evidence="1">Uncharacterized protein</fullName>
    </submittedName>
</protein>
<evidence type="ECO:0000313" key="1">
    <source>
        <dbReference type="EMBL" id="ORE14855.1"/>
    </source>
</evidence>
<gene>
    <name evidence="1" type="ORF">BCV71DRAFT_238067</name>
</gene>
<name>A0A1X0RS53_RHIZD</name>
<dbReference type="AlphaFoldDB" id="A0A1X0RS53"/>
<proteinExistence type="predicted"/>
<dbReference type="Proteomes" id="UP000242381">
    <property type="component" value="Unassembled WGS sequence"/>
</dbReference>
<accession>A0A1X0RS53</accession>
<dbReference type="EMBL" id="KV921450">
    <property type="protein sequence ID" value="ORE14855.1"/>
    <property type="molecule type" value="Genomic_DNA"/>
</dbReference>
<evidence type="ECO:0000313" key="2">
    <source>
        <dbReference type="Proteomes" id="UP000242381"/>
    </source>
</evidence>
<reference evidence="1 2" key="1">
    <citation type="journal article" date="2016" name="Proc. Natl. Acad. Sci. U.S.A.">
        <title>Lipid metabolic changes in an early divergent fungus govern the establishment of a mutualistic symbiosis with endobacteria.</title>
        <authorList>
            <person name="Lastovetsky O.A."/>
            <person name="Gaspar M.L."/>
            <person name="Mondo S.J."/>
            <person name="LaButti K.M."/>
            <person name="Sandor L."/>
            <person name="Grigoriev I.V."/>
            <person name="Henry S.A."/>
            <person name="Pawlowska T.E."/>
        </authorList>
    </citation>
    <scope>NUCLEOTIDE SEQUENCE [LARGE SCALE GENOMIC DNA]</scope>
    <source>
        <strain evidence="1 2">ATCC 11559</strain>
    </source>
</reference>
<organism evidence="1 2">
    <name type="scientific">Rhizopus microsporus</name>
    <dbReference type="NCBI Taxonomy" id="58291"/>
    <lineage>
        <taxon>Eukaryota</taxon>
        <taxon>Fungi</taxon>
        <taxon>Fungi incertae sedis</taxon>
        <taxon>Mucoromycota</taxon>
        <taxon>Mucoromycotina</taxon>
        <taxon>Mucoromycetes</taxon>
        <taxon>Mucorales</taxon>
        <taxon>Mucorineae</taxon>
        <taxon>Rhizopodaceae</taxon>
        <taxon>Rhizopus</taxon>
    </lineage>
</organism>